<dbReference type="Pfam" id="PF04264">
    <property type="entry name" value="YceI"/>
    <property type="match status" value="1"/>
</dbReference>
<dbReference type="Proteomes" id="UP000682951">
    <property type="component" value="Unassembled WGS sequence"/>
</dbReference>
<dbReference type="SMART" id="SM00867">
    <property type="entry name" value="YceI"/>
    <property type="match status" value="1"/>
</dbReference>
<reference evidence="3 4" key="1">
    <citation type="submission" date="2021-04" db="EMBL/GenBank/DDBJ databases">
        <title>Molecular and phenotypic characterization and identification of bacterial isolates recovered from the Anatolian ground squirrels (Spermophilus xanthoprymnus) and which have the potential to form a new species in the Campylobacter genus.</title>
        <authorList>
            <person name="Aydin F."/>
            <person name="Abay S."/>
            <person name="Kayman T."/>
            <person name="Karakaya E."/>
            <person name="Mustak H.K."/>
            <person name="Mustak I.B."/>
            <person name="Bilgin N."/>
            <person name="Duzler A."/>
            <person name="Sahin O."/>
            <person name="Guran O."/>
            <person name="Saticioglu I.B."/>
        </authorList>
    </citation>
    <scope>NUCLEOTIDE SEQUENCE [LARGE SCALE GENOMIC DNA]</scope>
    <source>
        <strain evidence="4">faydin-G24</strain>
    </source>
</reference>
<dbReference type="InterPro" id="IPR007372">
    <property type="entry name" value="Lipid/polyisoprenoid-bd_YceI"/>
</dbReference>
<evidence type="ECO:0000259" key="2">
    <source>
        <dbReference type="SMART" id="SM00867"/>
    </source>
</evidence>
<feature type="domain" description="Lipid/polyisoprenoid-binding YceI-like" evidence="2">
    <location>
        <begin position="19"/>
        <end position="181"/>
    </location>
</feature>
<sequence length="184" mass="21526">MKKFIFLFIFLTIFANSAEYQIDKDHTNVGFRIKHISITNINGNFKDYDAILDFDRDTQSINYLKATIRVASINTQNTKRDNNLTSEIFFDEKKFPLINFKMTRFDRANNAVYGDLTIKNITKNIKLNYNYTGNAIDVYKNDKDSFELRGNIKRTDFDIHPTYPNTLLSDDVKIIVDVQAKMNH</sequence>
<proteinExistence type="predicted"/>
<dbReference type="SUPFAM" id="SSF101874">
    <property type="entry name" value="YceI-like"/>
    <property type="match status" value="1"/>
</dbReference>
<dbReference type="InterPro" id="IPR036761">
    <property type="entry name" value="TTHA0802/YceI-like_sf"/>
</dbReference>
<comment type="caution">
    <text evidence="3">The sequence shown here is derived from an EMBL/GenBank/DDBJ whole genome shotgun (WGS) entry which is preliminary data.</text>
</comment>
<dbReference type="PANTHER" id="PTHR34406:SF1">
    <property type="entry name" value="PROTEIN YCEI"/>
    <property type="match status" value="1"/>
</dbReference>
<accession>A0ABS5HI98</accession>
<dbReference type="RefSeq" id="WP_212141505.1">
    <property type="nucleotide sequence ID" value="NZ_JAGSSW010000001.1"/>
</dbReference>
<evidence type="ECO:0000313" key="3">
    <source>
        <dbReference type="EMBL" id="MBR8463317.1"/>
    </source>
</evidence>
<dbReference type="PANTHER" id="PTHR34406">
    <property type="entry name" value="PROTEIN YCEI"/>
    <property type="match status" value="1"/>
</dbReference>
<dbReference type="Gene3D" id="2.40.128.110">
    <property type="entry name" value="Lipid/polyisoprenoid-binding, YceI-like"/>
    <property type="match status" value="1"/>
</dbReference>
<keyword evidence="4" id="KW-1185">Reference proteome</keyword>
<protein>
    <submittedName>
        <fullName evidence="3">YceI family protein</fullName>
    </submittedName>
</protein>
<evidence type="ECO:0000256" key="1">
    <source>
        <dbReference type="SAM" id="SignalP"/>
    </source>
</evidence>
<dbReference type="EMBL" id="JAGSSW010000001">
    <property type="protein sequence ID" value="MBR8463317.1"/>
    <property type="molecule type" value="Genomic_DNA"/>
</dbReference>
<gene>
    <name evidence="3" type="ORF">KDD93_01865</name>
</gene>
<organism evidence="3 4">
    <name type="scientific">Campylobacter anatolicus</name>
    <dbReference type="NCBI Taxonomy" id="2829105"/>
    <lineage>
        <taxon>Bacteria</taxon>
        <taxon>Pseudomonadati</taxon>
        <taxon>Campylobacterota</taxon>
        <taxon>Epsilonproteobacteria</taxon>
        <taxon>Campylobacterales</taxon>
        <taxon>Campylobacteraceae</taxon>
        <taxon>Campylobacter</taxon>
    </lineage>
</organism>
<evidence type="ECO:0000313" key="4">
    <source>
        <dbReference type="Proteomes" id="UP000682951"/>
    </source>
</evidence>
<keyword evidence="1" id="KW-0732">Signal</keyword>
<name>A0ABS5HI98_9BACT</name>
<feature type="chain" id="PRO_5046976641" evidence="1">
    <location>
        <begin position="18"/>
        <end position="184"/>
    </location>
</feature>
<feature type="signal peptide" evidence="1">
    <location>
        <begin position="1"/>
        <end position="17"/>
    </location>
</feature>